<dbReference type="FunFam" id="3.30.70.270:FF:000001">
    <property type="entry name" value="Diguanylate cyclase domain protein"/>
    <property type="match status" value="1"/>
</dbReference>
<keyword evidence="3" id="KW-1133">Transmembrane helix</keyword>
<dbReference type="Pfam" id="PF00990">
    <property type="entry name" value="GGDEF"/>
    <property type="match status" value="1"/>
</dbReference>
<dbReference type="InterPro" id="IPR050469">
    <property type="entry name" value="Diguanylate_Cyclase"/>
</dbReference>
<evidence type="ECO:0000259" key="4">
    <source>
        <dbReference type="PROSITE" id="PS50887"/>
    </source>
</evidence>
<feature type="transmembrane region" description="Helical" evidence="3">
    <location>
        <begin position="38"/>
        <end position="56"/>
    </location>
</feature>
<sequence length="387" mass="41522">MLSRLDLPTVLLFYNTSLLAGAFAIIHVRRNSWRPDGLMALAAAYLMLAAGAALAWNGEEAALPPAVWTHGSLLLGLVGYAVFFAGIRAMSGHRSVRWGRLMTPVLLCFLAGLITGFPLDNLSRAGAFHVAAVLSLAGSAHEMLRNHRLEALPSSRLLAALLALSGGVYALRLVFILNGTAGSAGFSLAFFVQMFCHFGVALMVATISKERAEVRLAQLADTDPLTGVGNRRWLGTRLPKQLRGHSAVLQLDLDRFKQINDRHGHAAGDAVLVAFANCLKAQLRESDLLARTGGEEFLVYTPNVTEAVARMIAERLRASVEQLRIVEDGTPLPVTTSIGVAWVADGSSPTPDCLARADAMLYEAKREGRNRVAFSTMPPQATDTAAS</sequence>
<proteinExistence type="predicted"/>
<dbReference type="GO" id="GO:0052621">
    <property type="term" value="F:diguanylate cyclase activity"/>
    <property type="evidence" value="ECO:0007669"/>
    <property type="project" value="UniProtKB-EC"/>
</dbReference>
<dbReference type="CDD" id="cd01949">
    <property type="entry name" value="GGDEF"/>
    <property type="match status" value="1"/>
</dbReference>
<evidence type="ECO:0000313" key="6">
    <source>
        <dbReference type="Proteomes" id="UP000231501"/>
    </source>
</evidence>
<dbReference type="NCBIfam" id="TIGR00254">
    <property type="entry name" value="GGDEF"/>
    <property type="match status" value="1"/>
</dbReference>
<feature type="transmembrane region" description="Helical" evidence="3">
    <location>
        <begin position="183"/>
        <end position="205"/>
    </location>
</feature>
<dbReference type="SUPFAM" id="SSF55073">
    <property type="entry name" value="Nucleotide cyclase"/>
    <property type="match status" value="1"/>
</dbReference>
<organism evidence="5 6">
    <name type="scientific">Roseateles chitinivorans</name>
    <dbReference type="NCBI Taxonomy" id="2917965"/>
    <lineage>
        <taxon>Bacteria</taxon>
        <taxon>Pseudomonadati</taxon>
        <taxon>Pseudomonadota</taxon>
        <taxon>Betaproteobacteria</taxon>
        <taxon>Burkholderiales</taxon>
        <taxon>Sphaerotilaceae</taxon>
        <taxon>Roseateles</taxon>
    </lineage>
</organism>
<name>A0A2G9C4X4_9BURK</name>
<feature type="transmembrane region" description="Helical" evidence="3">
    <location>
        <begin position="101"/>
        <end position="119"/>
    </location>
</feature>
<dbReference type="Gene3D" id="3.30.70.270">
    <property type="match status" value="1"/>
</dbReference>
<dbReference type="Proteomes" id="UP000231501">
    <property type="component" value="Unassembled WGS sequence"/>
</dbReference>
<keyword evidence="6" id="KW-1185">Reference proteome</keyword>
<dbReference type="InterPro" id="IPR000160">
    <property type="entry name" value="GGDEF_dom"/>
</dbReference>
<keyword evidence="3" id="KW-0472">Membrane</keyword>
<feature type="transmembrane region" description="Helical" evidence="3">
    <location>
        <begin position="68"/>
        <end position="89"/>
    </location>
</feature>
<feature type="domain" description="GGDEF" evidence="4">
    <location>
        <begin position="244"/>
        <end position="377"/>
    </location>
</feature>
<feature type="transmembrane region" description="Helical" evidence="3">
    <location>
        <begin position="156"/>
        <end position="177"/>
    </location>
</feature>
<evidence type="ECO:0000256" key="2">
    <source>
        <dbReference type="ARBA" id="ARBA00034247"/>
    </source>
</evidence>
<dbReference type="PANTHER" id="PTHR45138">
    <property type="entry name" value="REGULATORY COMPONENTS OF SENSORY TRANSDUCTION SYSTEM"/>
    <property type="match status" value="1"/>
</dbReference>
<dbReference type="SMART" id="SM00267">
    <property type="entry name" value="GGDEF"/>
    <property type="match status" value="1"/>
</dbReference>
<dbReference type="OrthoDB" id="9813903at2"/>
<evidence type="ECO:0000256" key="3">
    <source>
        <dbReference type="SAM" id="Phobius"/>
    </source>
</evidence>
<dbReference type="RefSeq" id="WP_099863340.1">
    <property type="nucleotide sequence ID" value="NZ_PEOG01000066.1"/>
</dbReference>
<evidence type="ECO:0000313" key="5">
    <source>
        <dbReference type="EMBL" id="PIM51402.1"/>
    </source>
</evidence>
<dbReference type="InterPro" id="IPR043128">
    <property type="entry name" value="Rev_trsase/Diguanyl_cyclase"/>
</dbReference>
<dbReference type="EMBL" id="PEOG01000066">
    <property type="protein sequence ID" value="PIM51402.1"/>
    <property type="molecule type" value="Genomic_DNA"/>
</dbReference>
<dbReference type="AlphaFoldDB" id="A0A2G9C4X4"/>
<evidence type="ECO:0000256" key="1">
    <source>
        <dbReference type="ARBA" id="ARBA00012528"/>
    </source>
</evidence>
<dbReference type="EC" id="2.7.7.65" evidence="1"/>
<reference evidence="5 6" key="1">
    <citation type="submission" date="2017-11" db="EMBL/GenBank/DDBJ databases">
        <title>Draft genome sequence of Mitsuaria sp. HWN-4.</title>
        <authorList>
            <person name="Gundlapally S.R."/>
        </authorList>
    </citation>
    <scope>NUCLEOTIDE SEQUENCE [LARGE SCALE GENOMIC DNA]</scope>
    <source>
        <strain evidence="5 6">HWN-4</strain>
    </source>
</reference>
<dbReference type="PROSITE" id="PS50887">
    <property type="entry name" value="GGDEF"/>
    <property type="match status" value="1"/>
</dbReference>
<dbReference type="InterPro" id="IPR029787">
    <property type="entry name" value="Nucleotide_cyclase"/>
</dbReference>
<feature type="transmembrane region" description="Helical" evidence="3">
    <location>
        <begin position="125"/>
        <end position="144"/>
    </location>
</feature>
<comment type="catalytic activity">
    <reaction evidence="2">
        <text>2 GTP = 3',3'-c-di-GMP + 2 diphosphate</text>
        <dbReference type="Rhea" id="RHEA:24898"/>
        <dbReference type="ChEBI" id="CHEBI:33019"/>
        <dbReference type="ChEBI" id="CHEBI:37565"/>
        <dbReference type="ChEBI" id="CHEBI:58805"/>
        <dbReference type="EC" id="2.7.7.65"/>
    </reaction>
</comment>
<dbReference type="PANTHER" id="PTHR45138:SF9">
    <property type="entry name" value="DIGUANYLATE CYCLASE DGCM-RELATED"/>
    <property type="match status" value="1"/>
</dbReference>
<keyword evidence="3" id="KW-0812">Transmembrane</keyword>
<protein>
    <recommendedName>
        <fullName evidence="1">diguanylate cyclase</fullName>
        <ecNumber evidence="1">2.7.7.65</ecNumber>
    </recommendedName>
</protein>
<gene>
    <name evidence="5" type="ORF">CS062_20005</name>
</gene>
<accession>A0A2G9C4X4</accession>
<feature type="transmembrane region" description="Helical" evidence="3">
    <location>
        <begin position="6"/>
        <end position="26"/>
    </location>
</feature>
<comment type="caution">
    <text evidence="5">The sequence shown here is derived from an EMBL/GenBank/DDBJ whole genome shotgun (WGS) entry which is preliminary data.</text>
</comment>